<dbReference type="SUPFAM" id="SSF51556">
    <property type="entry name" value="Metallo-dependent hydrolases"/>
    <property type="match status" value="1"/>
</dbReference>
<dbReference type="Proteomes" id="UP001472677">
    <property type="component" value="Unassembled WGS sequence"/>
</dbReference>
<feature type="domain" description="Amidohydrolase 3" evidence="1">
    <location>
        <begin position="27"/>
        <end position="511"/>
    </location>
</feature>
<dbReference type="Pfam" id="PF07969">
    <property type="entry name" value="Amidohydro_3"/>
    <property type="match status" value="1"/>
</dbReference>
<dbReference type="Gene3D" id="2.30.40.10">
    <property type="entry name" value="Urease, subunit C, domain 1"/>
    <property type="match status" value="1"/>
</dbReference>
<name>A0ABR2FBJ8_9ROSI</name>
<proteinExistence type="predicted"/>
<evidence type="ECO:0000313" key="3">
    <source>
        <dbReference type="Proteomes" id="UP001472677"/>
    </source>
</evidence>
<gene>
    <name evidence="2" type="ORF">V6N12_063380</name>
</gene>
<dbReference type="InterPro" id="IPR011059">
    <property type="entry name" value="Metal-dep_hydrolase_composite"/>
</dbReference>
<dbReference type="Gene3D" id="3.10.310.70">
    <property type="match status" value="1"/>
</dbReference>
<comment type="caution">
    <text evidence="2">The sequence shown here is derived from an EMBL/GenBank/DDBJ whole genome shotgun (WGS) entry which is preliminary data.</text>
</comment>
<accession>A0ABR2FBJ8</accession>
<evidence type="ECO:0000313" key="2">
    <source>
        <dbReference type="EMBL" id="KAK8575714.1"/>
    </source>
</evidence>
<dbReference type="Gene3D" id="3.20.20.140">
    <property type="entry name" value="Metal-dependent hydrolases"/>
    <property type="match status" value="1"/>
</dbReference>
<sequence>MAIRDGRILRLGNYSALQDLSGYGTKELNLEGKVVVPGFIDSHVHLISAGLQMARVQLGVNQKDEVVRRVKEAALNAKRGSWILGGGWNNDLWGGELPVASWIDEVTADNPVWLTRMDGHMGLANSVALKLAGVTNLSKDPNGGTIMRTADGEPTGLLIDAATELILSWIPEVSVDERREAMVRASSFALTRGVTTVVDFGRYFPGAPVEHSWQDFSDVYQWADASGKMKIRVCLFFPMETWSRLYGVINRAGRALSNWIYFGGVKAFADGSLGSNSALFHEPYFDDPHNFGLQVVESESLLNMTMASDMSGLQVAIHAIGDRANDLILDMYESVVSKNGKRDRRFRIEHAQHLAPGTAARFGQQGIVASVQPDHLLDDADAAIRKLGVDRAQKGSYLFRSLLSSNALLALGSDWPVTSAYPLRAIRTAMKRIPPGWENAWIPSECLSLNDALIAHTISAARACFLEDEIGSLSTGKLADFVILSTDSWDKFATEGSASVSATYVGGVQAYP</sequence>
<dbReference type="PANTHER" id="PTHR22642">
    <property type="entry name" value="IMIDAZOLONEPROPIONASE"/>
    <property type="match status" value="1"/>
</dbReference>
<keyword evidence="3" id="KW-1185">Reference proteome</keyword>
<evidence type="ECO:0000259" key="1">
    <source>
        <dbReference type="Pfam" id="PF07969"/>
    </source>
</evidence>
<dbReference type="CDD" id="cd01300">
    <property type="entry name" value="YtcJ_like"/>
    <property type="match status" value="1"/>
</dbReference>
<dbReference type="SUPFAM" id="SSF51338">
    <property type="entry name" value="Composite domain of metallo-dependent hydrolases"/>
    <property type="match status" value="1"/>
</dbReference>
<protein>
    <recommendedName>
        <fullName evidence="1">Amidohydrolase 3 domain-containing protein</fullName>
    </recommendedName>
</protein>
<dbReference type="PANTHER" id="PTHR22642:SF2">
    <property type="entry name" value="PROTEIN LONG AFTER FAR-RED 3"/>
    <property type="match status" value="1"/>
</dbReference>
<reference evidence="2 3" key="1">
    <citation type="journal article" date="2024" name="G3 (Bethesda)">
        <title>Genome assembly of Hibiscus sabdariffa L. provides insights into metabolisms of medicinal natural products.</title>
        <authorList>
            <person name="Kim T."/>
        </authorList>
    </citation>
    <scope>NUCLEOTIDE SEQUENCE [LARGE SCALE GENOMIC DNA]</scope>
    <source>
        <strain evidence="2">TK-2024</strain>
        <tissue evidence="2">Old leaves</tissue>
    </source>
</reference>
<dbReference type="InterPro" id="IPR032466">
    <property type="entry name" value="Metal_Hydrolase"/>
</dbReference>
<organism evidence="2 3">
    <name type="scientific">Hibiscus sabdariffa</name>
    <name type="common">roselle</name>
    <dbReference type="NCBI Taxonomy" id="183260"/>
    <lineage>
        <taxon>Eukaryota</taxon>
        <taxon>Viridiplantae</taxon>
        <taxon>Streptophyta</taxon>
        <taxon>Embryophyta</taxon>
        <taxon>Tracheophyta</taxon>
        <taxon>Spermatophyta</taxon>
        <taxon>Magnoliopsida</taxon>
        <taxon>eudicotyledons</taxon>
        <taxon>Gunneridae</taxon>
        <taxon>Pentapetalae</taxon>
        <taxon>rosids</taxon>
        <taxon>malvids</taxon>
        <taxon>Malvales</taxon>
        <taxon>Malvaceae</taxon>
        <taxon>Malvoideae</taxon>
        <taxon>Hibiscus</taxon>
    </lineage>
</organism>
<dbReference type="InterPro" id="IPR033932">
    <property type="entry name" value="YtcJ-like"/>
</dbReference>
<dbReference type="InterPro" id="IPR013108">
    <property type="entry name" value="Amidohydro_3"/>
</dbReference>
<dbReference type="EMBL" id="JBBPBM010000007">
    <property type="protein sequence ID" value="KAK8575714.1"/>
    <property type="molecule type" value="Genomic_DNA"/>
</dbReference>